<dbReference type="SUPFAM" id="SSF53335">
    <property type="entry name" value="S-adenosyl-L-methionine-dependent methyltransferases"/>
    <property type="match status" value="1"/>
</dbReference>
<dbReference type="Gene3D" id="3.40.50.150">
    <property type="entry name" value="Vaccinia Virus protein VP39"/>
    <property type="match status" value="1"/>
</dbReference>
<dbReference type="PaxDb" id="3218-PP1S94_62V6.1"/>
<dbReference type="Gramene" id="Pp3c20_13850V3.1">
    <property type="protein sequence ID" value="Pp3c20_13850V3.1"/>
    <property type="gene ID" value="Pp3c20_13850"/>
</dbReference>
<dbReference type="OrthoDB" id="2013972at2759"/>
<dbReference type="PANTHER" id="PTHR44067:SF7">
    <property type="entry name" value="METHYLTRANSFERASE TYPE 11 DOMAIN-CONTAINING PROTEIN"/>
    <property type="match status" value="1"/>
</dbReference>
<evidence type="ECO:0000313" key="4">
    <source>
        <dbReference type="EMBL" id="PNR33160.1"/>
    </source>
</evidence>
<feature type="coiled-coil region" evidence="1">
    <location>
        <begin position="71"/>
        <end position="105"/>
    </location>
</feature>
<accession>A0A2K1IV56</accession>
<dbReference type="OMA" id="FWSTPSD"/>
<dbReference type="EMBL" id="ABEU02000020">
    <property type="protein sequence ID" value="PNR33160.1"/>
    <property type="molecule type" value="Genomic_DNA"/>
</dbReference>
<sequence length="478" mass="55239">MSFEAILKAEDDGRRRSSRLNFIVLLMILIINALAFCGFQYLYRVEQHHQDMNDGSFQESNKFQSSVVEKQDELSNQMNDTLEEIRDLRRQLRRSRERIAQMEGRHLKLLLDIQANTRSILEAESDEGRNTAGELVNQSIEADPYHRWMLDRRDTLPEEFREYVATRKLVFGWNPALSTDMMTATVGQACVANLDDLKQFMNYEVGKVCPDDDNLAQKLLLNGCEPLPRRRCLARGPIKPTEPLPFPDSLWTEPPDENIRWSAYDCKSFECLNTRSARKVFADCLDCFDLKGREAHRWVGRPSKPHAVDFTVEQVLAMKSGIRIGLDIGGGTGSFAVRMREHNVTIITSTLNLNGPFNNFIAQRGVIPFFVSLGQRFPFWDNTLDIVHSMHVLSNWIPFEILEFVFYDIDRILRPGGVLWLDHFFCIQSELDTRYAPLIRSFGYKELRWDVGKKLDRGAEKKEVYLSALLEKPLTGRY</sequence>
<dbReference type="EnsemblPlants" id="Pp3c20_13850V3.2">
    <property type="protein sequence ID" value="Pp3c20_13850V3.2"/>
    <property type="gene ID" value="Pp3c20_13850"/>
</dbReference>
<dbReference type="Gramene" id="Pp3c20_13850V3.3">
    <property type="protein sequence ID" value="Pp3c20_13850V3.3"/>
    <property type="gene ID" value="Pp3c20_13850"/>
</dbReference>
<gene>
    <name evidence="5" type="primary">LOC112273027</name>
    <name evidence="4" type="ORF">PHYPA_025103</name>
</gene>
<dbReference type="GO" id="GO:0008757">
    <property type="term" value="F:S-adenosylmethionine-dependent methyltransferase activity"/>
    <property type="evidence" value="ECO:0007669"/>
    <property type="project" value="InterPro"/>
</dbReference>
<keyword evidence="2" id="KW-1133">Transmembrane helix</keyword>
<evidence type="ECO:0000256" key="1">
    <source>
        <dbReference type="SAM" id="Coils"/>
    </source>
</evidence>
<evidence type="ECO:0000313" key="5">
    <source>
        <dbReference type="EnsemblPlants" id="Pp3c20_13850V3.1"/>
    </source>
</evidence>
<dbReference type="PANTHER" id="PTHR44067">
    <property type="entry name" value="S-ADENOSYL-L-METHIONINE-DEPENDENT METHYLTRANSFERASE SUPERFAMILY PROTEIN-RELATED"/>
    <property type="match status" value="1"/>
</dbReference>
<feature type="transmembrane region" description="Helical" evidence="2">
    <location>
        <begin position="20"/>
        <end position="43"/>
    </location>
</feature>
<feature type="domain" description="Methyltransferase type 11" evidence="3">
    <location>
        <begin position="326"/>
        <end position="420"/>
    </location>
</feature>
<dbReference type="KEGG" id="ppp:112273027"/>
<dbReference type="EnsemblPlants" id="Pp3c20_13850V3.4">
    <property type="protein sequence ID" value="Pp3c20_13850V3.4"/>
    <property type="gene ID" value="Pp3c20_13850"/>
</dbReference>
<dbReference type="Gramene" id="Pp3c20_13850V3.2">
    <property type="protein sequence ID" value="Pp3c20_13850V3.2"/>
    <property type="gene ID" value="Pp3c20_13850"/>
</dbReference>
<evidence type="ECO:0000256" key="2">
    <source>
        <dbReference type="SAM" id="Phobius"/>
    </source>
</evidence>
<dbReference type="Gramene" id="Pp3c20_13850V3.5">
    <property type="protein sequence ID" value="Pp3c20_13850V3.5"/>
    <property type="gene ID" value="Pp3c20_13850"/>
</dbReference>
<reference evidence="5" key="3">
    <citation type="submission" date="2020-12" db="UniProtKB">
        <authorList>
            <consortium name="EnsemblPlants"/>
        </authorList>
    </citation>
    <scope>IDENTIFICATION</scope>
</reference>
<dbReference type="EnsemblPlants" id="Pp3c20_13850V3.5">
    <property type="protein sequence ID" value="Pp3c20_13850V3.5"/>
    <property type="gene ID" value="Pp3c20_13850"/>
</dbReference>
<keyword evidence="6" id="KW-1185">Reference proteome</keyword>
<dbReference type="RefSeq" id="XP_024357108.1">
    <property type="nucleotide sequence ID" value="XM_024501340.2"/>
</dbReference>
<evidence type="ECO:0000313" key="6">
    <source>
        <dbReference type="Proteomes" id="UP000006727"/>
    </source>
</evidence>
<evidence type="ECO:0000259" key="3">
    <source>
        <dbReference type="Pfam" id="PF08241"/>
    </source>
</evidence>
<dbReference type="Proteomes" id="UP000006727">
    <property type="component" value="Chromosome 20"/>
</dbReference>
<dbReference type="InterPro" id="IPR013216">
    <property type="entry name" value="Methyltransf_11"/>
</dbReference>
<dbReference type="Gramene" id="Pp3c20_13850V3.4">
    <property type="protein sequence ID" value="Pp3c20_13850V3.4"/>
    <property type="gene ID" value="Pp3c20_13850"/>
</dbReference>
<organism evidence="4">
    <name type="scientific">Physcomitrium patens</name>
    <name type="common">Spreading-leaved earth moss</name>
    <name type="synonym">Physcomitrella patens</name>
    <dbReference type="NCBI Taxonomy" id="3218"/>
    <lineage>
        <taxon>Eukaryota</taxon>
        <taxon>Viridiplantae</taxon>
        <taxon>Streptophyta</taxon>
        <taxon>Embryophyta</taxon>
        <taxon>Bryophyta</taxon>
        <taxon>Bryophytina</taxon>
        <taxon>Bryopsida</taxon>
        <taxon>Funariidae</taxon>
        <taxon>Funariales</taxon>
        <taxon>Funariaceae</taxon>
        <taxon>Physcomitrium</taxon>
    </lineage>
</organism>
<reference evidence="4 6" key="2">
    <citation type="journal article" date="2018" name="Plant J.">
        <title>The Physcomitrella patens chromosome-scale assembly reveals moss genome structure and evolution.</title>
        <authorList>
            <person name="Lang D."/>
            <person name="Ullrich K.K."/>
            <person name="Murat F."/>
            <person name="Fuchs J."/>
            <person name="Jenkins J."/>
            <person name="Haas F.B."/>
            <person name="Piednoel M."/>
            <person name="Gundlach H."/>
            <person name="Van Bel M."/>
            <person name="Meyberg R."/>
            <person name="Vives C."/>
            <person name="Morata J."/>
            <person name="Symeonidi A."/>
            <person name="Hiss M."/>
            <person name="Muchero W."/>
            <person name="Kamisugi Y."/>
            <person name="Saleh O."/>
            <person name="Blanc G."/>
            <person name="Decker E.L."/>
            <person name="van Gessel N."/>
            <person name="Grimwood J."/>
            <person name="Hayes R.D."/>
            <person name="Graham S.W."/>
            <person name="Gunter L.E."/>
            <person name="McDaniel S.F."/>
            <person name="Hoernstein S.N.W."/>
            <person name="Larsson A."/>
            <person name="Li F.W."/>
            <person name="Perroud P.F."/>
            <person name="Phillips J."/>
            <person name="Ranjan P."/>
            <person name="Rokshar D.S."/>
            <person name="Rothfels C.J."/>
            <person name="Schneider L."/>
            <person name="Shu S."/>
            <person name="Stevenson D.W."/>
            <person name="Thummler F."/>
            <person name="Tillich M."/>
            <person name="Villarreal Aguilar J.C."/>
            <person name="Widiez T."/>
            <person name="Wong G.K."/>
            <person name="Wymore A."/>
            <person name="Zhang Y."/>
            <person name="Zimmer A.D."/>
            <person name="Quatrano R.S."/>
            <person name="Mayer K.F.X."/>
            <person name="Goodstein D."/>
            <person name="Casacuberta J.M."/>
            <person name="Vandepoele K."/>
            <person name="Reski R."/>
            <person name="Cuming A.C."/>
            <person name="Tuskan G.A."/>
            <person name="Maumus F."/>
            <person name="Salse J."/>
            <person name="Schmutz J."/>
            <person name="Rensing S.A."/>
        </authorList>
    </citation>
    <scope>NUCLEOTIDE SEQUENCE [LARGE SCALE GENOMIC DNA]</scope>
    <source>
        <strain evidence="5 6">cv. Gransden 2004</strain>
    </source>
</reference>
<protein>
    <recommendedName>
        <fullName evidence="3">Methyltransferase type 11 domain-containing protein</fullName>
    </recommendedName>
</protein>
<keyword evidence="2" id="KW-0812">Transmembrane</keyword>
<dbReference type="AlphaFoldDB" id="A0A2K1IV56"/>
<dbReference type="InterPro" id="IPR053223">
    <property type="entry name" value="Prob_Methyltransferase"/>
</dbReference>
<dbReference type="Pfam" id="PF08241">
    <property type="entry name" value="Methyltransf_11"/>
    <property type="match status" value="1"/>
</dbReference>
<dbReference type="EnsemblPlants" id="Pp3c20_13850V3.3">
    <property type="protein sequence ID" value="Pp3c20_13850V3.3"/>
    <property type="gene ID" value="Pp3c20_13850"/>
</dbReference>
<proteinExistence type="predicted"/>
<name>A0A2K1IV56_PHYPA</name>
<dbReference type="EnsemblPlants" id="Pp3c20_13850V3.1">
    <property type="protein sequence ID" value="Pp3c20_13850V3.1"/>
    <property type="gene ID" value="Pp3c20_13850"/>
</dbReference>
<keyword evidence="1" id="KW-0175">Coiled coil</keyword>
<reference evidence="4 6" key="1">
    <citation type="journal article" date="2008" name="Science">
        <title>The Physcomitrella genome reveals evolutionary insights into the conquest of land by plants.</title>
        <authorList>
            <person name="Rensing S."/>
            <person name="Lang D."/>
            <person name="Zimmer A."/>
            <person name="Terry A."/>
            <person name="Salamov A."/>
            <person name="Shapiro H."/>
            <person name="Nishiyama T."/>
            <person name="Perroud P.-F."/>
            <person name="Lindquist E."/>
            <person name="Kamisugi Y."/>
            <person name="Tanahashi T."/>
            <person name="Sakakibara K."/>
            <person name="Fujita T."/>
            <person name="Oishi K."/>
            <person name="Shin-I T."/>
            <person name="Kuroki Y."/>
            <person name="Toyoda A."/>
            <person name="Suzuki Y."/>
            <person name="Hashimoto A."/>
            <person name="Yamaguchi K."/>
            <person name="Sugano A."/>
            <person name="Kohara Y."/>
            <person name="Fujiyama A."/>
            <person name="Anterola A."/>
            <person name="Aoki S."/>
            <person name="Ashton N."/>
            <person name="Barbazuk W.B."/>
            <person name="Barker E."/>
            <person name="Bennetzen J."/>
            <person name="Bezanilla M."/>
            <person name="Blankenship R."/>
            <person name="Cho S.H."/>
            <person name="Dutcher S."/>
            <person name="Estelle M."/>
            <person name="Fawcett J.A."/>
            <person name="Gundlach H."/>
            <person name="Hanada K."/>
            <person name="Heyl A."/>
            <person name="Hicks K.A."/>
            <person name="Hugh J."/>
            <person name="Lohr M."/>
            <person name="Mayer K."/>
            <person name="Melkozernov A."/>
            <person name="Murata T."/>
            <person name="Nelson D."/>
            <person name="Pils B."/>
            <person name="Prigge M."/>
            <person name="Reiss B."/>
            <person name="Renner T."/>
            <person name="Rombauts S."/>
            <person name="Rushton P."/>
            <person name="Sanderfoot A."/>
            <person name="Schween G."/>
            <person name="Shiu S.-H."/>
            <person name="Stueber K."/>
            <person name="Theodoulou F.L."/>
            <person name="Tu H."/>
            <person name="Van de Peer Y."/>
            <person name="Verrier P.J."/>
            <person name="Waters E."/>
            <person name="Wood A."/>
            <person name="Yang L."/>
            <person name="Cove D."/>
            <person name="Cuming A."/>
            <person name="Hasebe M."/>
            <person name="Lucas S."/>
            <person name="Mishler D.B."/>
            <person name="Reski R."/>
            <person name="Grigoriev I."/>
            <person name="Quatrano R.S."/>
            <person name="Boore J.L."/>
        </authorList>
    </citation>
    <scope>NUCLEOTIDE SEQUENCE [LARGE SCALE GENOMIC DNA]</scope>
    <source>
        <strain evidence="5 6">cv. Gransden 2004</strain>
    </source>
</reference>
<keyword evidence="2" id="KW-0472">Membrane</keyword>
<dbReference type="InterPro" id="IPR029063">
    <property type="entry name" value="SAM-dependent_MTases_sf"/>
</dbReference>
<dbReference type="GeneID" id="112273027"/>